<gene>
    <name evidence="2" type="ORF">JWG45_00130</name>
</gene>
<dbReference type="NCBIfam" id="TIGR02385">
    <property type="entry name" value="RelE_StbE"/>
    <property type="match status" value="1"/>
</dbReference>
<dbReference type="InterPro" id="IPR007712">
    <property type="entry name" value="RelE/ParE_toxin"/>
</dbReference>
<reference evidence="2 3" key="1">
    <citation type="submission" date="2021-02" db="EMBL/GenBank/DDBJ databases">
        <title>Leptospira ainlahdjerensis sp. nov., Leptospira ainazelensis sp. nov., Leptospira abararensis sp. nov. and Leptospira chreensis sp. nov., four new species isolated from water sources in Algeria.</title>
        <authorList>
            <person name="Amara Korba A."/>
            <person name="Kainiu M."/>
            <person name="Vincent A.T."/>
            <person name="Mariet J.-F."/>
            <person name="Veyrier F.J."/>
            <person name="Goarant C."/>
            <person name="Picardeau M."/>
        </authorList>
    </citation>
    <scope>NUCLEOTIDE SEQUENCE [LARGE SCALE GENOMIC DNA]</scope>
    <source>
        <strain evidence="2 3">201903070</strain>
    </source>
</reference>
<organism evidence="2 3">
    <name type="scientific">Leptospira ainlahdjerensis</name>
    <dbReference type="NCBI Taxonomy" id="2810033"/>
    <lineage>
        <taxon>Bacteria</taxon>
        <taxon>Pseudomonadati</taxon>
        <taxon>Spirochaetota</taxon>
        <taxon>Spirochaetia</taxon>
        <taxon>Leptospirales</taxon>
        <taxon>Leptospiraceae</taxon>
        <taxon>Leptospira</taxon>
    </lineage>
</organism>
<dbReference type="Gene3D" id="3.30.2310.20">
    <property type="entry name" value="RelE-like"/>
    <property type="match status" value="1"/>
</dbReference>
<dbReference type="PANTHER" id="PTHR40588">
    <property type="entry name" value="MRNA INTERFERASE TOXIN YAFQ"/>
    <property type="match status" value="1"/>
</dbReference>
<protein>
    <submittedName>
        <fullName evidence="2">Type II toxin-antitoxin system YafQ family toxin</fullName>
    </submittedName>
</protein>
<dbReference type="InterPro" id="IPR004386">
    <property type="entry name" value="Toxin_YafQ-like"/>
</dbReference>
<proteinExistence type="predicted"/>
<keyword evidence="3" id="KW-1185">Reference proteome</keyword>
<dbReference type="InterPro" id="IPR035093">
    <property type="entry name" value="RelE/ParE_toxin_dom_sf"/>
</dbReference>
<dbReference type="EMBL" id="JAFFPU010000002">
    <property type="protein sequence ID" value="MBM9575547.1"/>
    <property type="molecule type" value="Genomic_DNA"/>
</dbReference>
<evidence type="ECO:0000313" key="2">
    <source>
        <dbReference type="EMBL" id="MBM9575547.1"/>
    </source>
</evidence>
<evidence type="ECO:0000256" key="1">
    <source>
        <dbReference type="ARBA" id="ARBA00022649"/>
    </source>
</evidence>
<dbReference type="PIRSF" id="PIRSF006156">
    <property type="entry name" value="YafQ"/>
    <property type="match status" value="1"/>
</dbReference>
<dbReference type="Pfam" id="PF15738">
    <property type="entry name" value="YafQ_toxin"/>
    <property type="match status" value="1"/>
</dbReference>
<evidence type="ECO:0000313" key="3">
    <source>
        <dbReference type="Proteomes" id="UP000724686"/>
    </source>
</evidence>
<sequence length="90" mass="10777">MKFTPSYTTQFNKDIKLQKKRKKDLNKLKEIMSQLIDDIQLASKFKDHKLTGNYKNRRECHIEPDWLLIYKLDGDSIIFERTGTHSDLFD</sequence>
<dbReference type="PANTHER" id="PTHR40588:SF1">
    <property type="entry name" value="MRNA INTERFERASE TOXIN YAFQ"/>
    <property type="match status" value="1"/>
</dbReference>
<dbReference type="SUPFAM" id="SSF143011">
    <property type="entry name" value="RelE-like"/>
    <property type="match status" value="1"/>
</dbReference>
<keyword evidence="1" id="KW-1277">Toxin-antitoxin system</keyword>
<name>A0ABS2U589_9LEPT</name>
<dbReference type="Proteomes" id="UP000724686">
    <property type="component" value="Unassembled WGS sequence"/>
</dbReference>
<dbReference type="RefSeq" id="WP_205277776.1">
    <property type="nucleotide sequence ID" value="NZ_JAFFPU010000002.1"/>
</dbReference>
<accession>A0ABS2U589</accession>
<comment type="caution">
    <text evidence="2">The sequence shown here is derived from an EMBL/GenBank/DDBJ whole genome shotgun (WGS) entry which is preliminary data.</text>
</comment>